<dbReference type="PRINTS" id="PR00080">
    <property type="entry name" value="SDRFAMILY"/>
</dbReference>
<dbReference type="RefSeq" id="WP_203853101.1">
    <property type="nucleotide sequence ID" value="NZ_BAAAVW010000010.1"/>
</dbReference>
<dbReference type="PANTHER" id="PTHR43490">
    <property type="entry name" value="(+)-NEOMENTHOL DEHYDROGENASE"/>
    <property type="match status" value="1"/>
</dbReference>
<comment type="caution">
    <text evidence="6">The sequence shown here is derived from an EMBL/GenBank/DDBJ whole genome shotgun (WGS) entry which is preliminary data.</text>
</comment>
<dbReference type="EMBL" id="BONQ01000155">
    <property type="protein sequence ID" value="GIG51495.1"/>
    <property type="molecule type" value="Genomic_DNA"/>
</dbReference>
<dbReference type="PRINTS" id="PR00081">
    <property type="entry name" value="GDHRDH"/>
</dbReference>
<dbReference type="InterPro" id="IPR036291">
    <property type="entry name" value="NAD(P)-bd_dom_sf"/>
</dbReference>
<feature type="region of interest" description="Disordered" evidence="5">
    <location>
        <begin position="209"/>
        <end position="228"/>
    </location>
</feature>
<evidence type="ECO:0000256" key="1">
    <source>
        <dbReference type="ARBA" id="ARBA00006484"/>
    </source>
</evidence>
<dbReference type="SUPFAM" id="SSF51735">
    <property type="entry name" value="NAD(P)-binding Rossmann-fold domains"/>
    <property type="match status" value="1"/>
</dbReference>
<dbReference type="PROSITE" id="PS00061">
    <property type="entry name" value="ADH_SHORT"/>
    <property type="match status" value="1"/>
</dbReference>
<keyword evidence="3" id="KW-0560">Oxidoreductase</keyword>
<keyword evidence="2" id="KW-0521">NADP</keyword>
<organism evidence="6 7">
    <name type="scientific">Dactylosporangium siamense</name>
    <dbReference type="NCBI Taxonomy" id="685454"/>
    <lineage>
        <taxon>Bacteria</taxon>
        <taxon>Bacillati</taxon>
        <taxon>Actinomycetota</taxon>
        <taxon>Actinomycetes</taxon>
        <taxon>Micromonosporales</taxon>
        <taxon>Micromonosporaceae</taxon>
        <taxon>Dactylosporangium</taxon>
    </lineage>
</organism>
<keyword evidence="7" id="KW-1185">Reference proteome</keyword>
<accession>A0A919PVB3</accession>
<dbReference type="InterPro" id="IPR002347">
    <property type="entry name" value="SDR_fam"/>
</dbReference>
<dbReference type="PANTHER" id="PTHR43490:SF99">
    <property type="entry name" value="SHORT-CHAIN DEHYDROGENASE_REDUCTASE"/>
    <property type="match status" value="1"/>
</dbReference>
<protein>
    <submittedName>
        <fullName evidence="6">Short-chain dehydrogenase</fullName>
    </submittedName>
</protein>
<sequence>MTVTLITGANKGIGFETAKQLTDAGHTVYLGARDVERGRKAAAALDVRFVQLDVTDDASVHDALATVEAAEGRLDVLVHNAGILADGVVDGPSALRAFDTNAVGIVRVTEAALPLLRKSSNPTVVTVSSSMGSFWAVTNPERPESTMPLALYAASKAAATMLTVQYAKSQPGIKFNALEPGTTATDMTAAFGIGRSVVESARSVVRLATLGPDGPTGTFQDDHGELPW</sequence>
<reference evidence="6" key="1">
    <citation type="submission" date="2021-01" db="EMBL/GenBank/DDBJ databases">
        <title>Whole genome shotgun sequence of Dactylosporangium siamense NBRC 106093.</title>
        <authorList>
            <person name="Komaki H."/>
            <person name="Tamura T."/>
        </authorList>
    </citation>
    <scope>NUCLEOTIDE SEQUENCE</scope>
    <source>
        <strain evidence="6">NBRC 106093</strain>
    </source>
</reference>
<dbReference type="GO" id="GO:0016491">
    <property type="term" value="F:oxidoreductase activity"/>
    <property type="evidence" value="ECO:0007669"/>
    <property type="project" value="UniProtKB-KW"/>
</dbReference>
<evidence type="ECO:0000313" key="7">
    <source>
        <dbReference type="Proteomes" id="UP000660611"/>
    </source>
</evidence>
<evidence type="ECO:0000313" key="6">
    <source>
        <dbReference type="EMBL" id="GIG51495.1"/>
    </source>
</evidence>
<evidence type="ECO:0000256" key="3">
    <source>
        <dbReference type="ARBA" id="ARBA00023002"/>
    </source>
</evidence>
<dbReference type="Gene3D" id="3.40.50.720">
    <property type="entry name" value="NAD(P)-binding Rossmann-like Domain"/>
    <property type="match status" value="1"/>
</dbReference>
<dbReference type="Proteomes" id="UP000660611">
    <property type="component" value="Unassembled WGS sequence"/>
</dbReference>
<evidence type="ECO:0000256" key="5">
    <source>
        <dbReference type="SAM" id="MobiDB-lite"/>
    </source>
</evidence>
<dbReference type="AlphaFoldDB" id="A0A919PVB3"/>
<dbReference type="Pfam" id="PF00106">
    <property type="entry name" value="adh_short"/>
    <property type="match status" value="1"/>
</dbReference>
<evidence type="ECO:0000256" key="2">
    <source>
        <dbReference type="ARBA" id="ARBA00022857"/>
    </source>
</evidence>
<name>A0A919PVB3_9ACTN</name>
<proteinExistence type="inferred from homology"/>
<evidence type="ECO:0000256" key="4">
    <source>
        <dbReference type="RuleBase" id="RU000363"/>
    </source>
</evidence>
<gene>
    <name evidence="6" type="ORF">Dsi01nite_095360</name>
</gene>
<comment type="similarity">
    <text evidence="1 4">Belongs to the short-chain dehydrogenases/reductases (SDR) family.</text>
</comment>
<dbReference type="InterPro" id="IPR020904">
    <property type="entry name" value="Sc_DH/Rdtase_CS"/>
</dbReference>